<protein>
    <submittedName>
        <fullName evidence="2">Uncharacterized protein</fullName>
    </submittedName>
</protein>
<organism evidence="2 3">
    <name type="scientific">Cervus elaphus hippelaphus</name>
    <name type="common">European red deer</name>
    <dbReference type="NCBI Taxonomy" id="46360"/>
    <lineage>
        <taxon>Eukaryota</taxon>
        <taxon>Metazoa</taxon>
        <taxon>Chordata</taxon>
        <taxon>Craniata</taxon>
        <taxon>Vertebrata</taxon>
        <taxon>Euteleostomi</taxon>
        <taxon>Mammalia</taxon>
        <taxon>Eutheria</taxon>
        <taxon>Laurasiatheria</taxon>
        <taxon>Artiodactyla</taxon>
        <taxon>Ruminantia</taxon>
        <taxon>Pecora</taxon>
        <taxon>Cervidae</taxon>
        <taxon>Cervinae</taxon>
        <taxon>Cervus</taxon>
    </lineage>
</organism>
<feature type="region of interest" description="Disordered" evidence="1">
    <location>
        <begin position="1"/>
        <end position="49"/>
    </location>
</feature>
<evidence type="ECO:0000313" key="2">
    <source>
        <dbReference type="EMBL" id="OWK00982.1"/>
    </source>
</evidence>
<evidence type="ECO:0000256" key="1">
    <source>
        <dbReference type="SAM" id="MobiDB-lite"/>
    </source>
</evidence>
<evidence type="ECO:0000313" key="3">
    <source>
        <dbReference type="Proteomes" id="UP000242450"/>
    </source>
</evidence>
<keyword evidence="3" id="KW-1185">Reference proteome</keyword>
<feature type="compositionally biased region" description="Basic and acidic residues" evidence="1">
    <location>
        <begin position="28"/>
        <end position="42"/>
    </location>
</feature>
<comment type="caution">
    <text evidence="2">The sequence shown here is derived from an EMBL/GenBank/DDBJ whole genome shotgun (WGS) entry which is preliminary data.</text>
</comment>
<dbReference type="EMBL" id="MKHE01000029">
    <property type="protein sequence ID" value="OWK00982.1"/>
    <property type="molecule type" value="Genomic_DNA"/>
</dbReference>
<sequence>MSVTPVPTTFAAHERNFMSPPKVSHKLRKEERKTTLDTEEPTKATAASGVMKQRQTQLLYLGGRGGGGLEILSVLSQVQWQFF</sequence>
<dbReference type="OrthoDB" id="10546850at2759"/>
<name>A0A212C4Z2_CEREH</name>
<dbReference type="Proteomes" id="UP000242450">
    <property type="component" value="Chromosome 29"/>
</dbReference>
<accession>A0A212C4Z2</accession>
<gene>
    <name evidence="2" type="ORF">Celaphus_00018285</name>
</gene>
<proteinExistence type="predicted"/>
<dbReference type="AlphaFoldDB" id="A0A212C4Z2"/>
<reference evidence="2 3" key="1">
    <citation type="journal article" date="2018" name="Mol. Genet. Genomics">
        <title>The red deer Cervus elaphus genome CerEla1.0: sequencing, annotating, genes, and chromosomes.</title>
        <authorList>
            <person name="Bana N.A."/>
            <person name="Nyiri A."/>
            <person name="Nagy J."/>
            <person name="Frank K."/>
            <person name="Nagy T."/>
            <person name="Steger V."/>
            <person name="Schiller M."/>
            <person name="Lakatos P."/>
            <person name="Sugar L."/>
            <person name="Horn P."/>
            <person name="Barta E."/>
            <person name="Orosz L."/>
        </authorList>
    </citation>
    <scope>NUCLEOTIDE SEQUENCE [LARGE SCALE GENOMIC DNA]</scope>
    <source>
        <strain evidence="2">Hungarian</strain>
    </source>
</reference>